<evidence type="ECO:0008006" key="4">
    <source>
        <dbReference type="Google" id="ProtNLM"/>
    </source>
</evidence>
<gene>
    <name evidence="2" type="ORF">LXT13_04085</name>
</gene>
<protein>
    <recommendedName>
        <fullName evidence="4">DUF4136 domain-containing protein</fullName>
    </recommendedName>
</protein>
<dbReference type="RefSeq" id="WP_233370339.1">
    <property type="nucleotide sequence ID" value="NZ_JAJTWU010000002.1"/>
</dbReference>
<sequence>MRFTTAALLLSFGLAGPAAADAPSAPPVPPASAAAPAAPTEHQRTYYFEHRLLPGWVHKSAGSFYADLSSGKLNRLLDAAREVVSPEFSAGLKVTPRPELDGVLVEYPAPKTMPLCYFAFVHANPKSETGYDFYTYEKTMVLPGMEDVVGVVGSWSPNGTHANMGTRTYQDAESFLRDLKLEKAPPGV</sequence>
<proteinExistence type="predicted"/>
<dbReference type="Proteomes" id="UP001200741">
    <property type="component" value="Unassembled WGS sequence"/>
</dbReference>
<organism evidence="2 3">
    <name type="scientific">Pelomonas cellulosilytica</name>
    <dbReference type="NCBI Taxonomy" id="2906762"/>
    <lineage>
        <taxon>Bacteria</taxon>
        <taxon>Pseudomonadati</taxon>
        <taxon>Pseudomonadota</taxon>
        <taxon>Betaproteobacteria</taxon>
        <taxon>Burkholderiales</taxon>
        <taxon>Sphaerotilaceae</taxon>
        <taxon>Roseateles</taxon>
    </lineage>
</organism>
<reference evidence="2 3" key="1">
    <citation type="submission" date="2021-12" db="EMBL/GenBank/DDBJ databases">
        <title>Genome seq of P8.</title>
        <authorList>
            <person name="Seo T."/>
        </authorList>
    </citation>
    <scope>NUCLEOTIDE SEQUENCE [LARGE SCALE GENOMIC DNA]</scope>
    <source>
        <strain evidence="2 3">P8</strain>
    </source>
</reference>
<evidence type="ECO:0000313" key="2">
    <source>
        <dbReference type="EMBL" id="MCE4553624.1"/>
    </source>
</evidence>
<comment type="caution">
    <text evidence="2">The sequence shown here is derived from an EMBL/GenBank/DDBJ whole genome shotgun (WGS) entry which is preliminary data.</text>
</comment>
<accession>A0ABS8XLE1</accession>
<dbReference type="EMBL" id="JAJTWU010000002">
    <property type="protein sequence ID" value="MCE4553624.1"/>
    <property type="molecule type" value="Genomic_DNA"/>
</dbReference>
<name>A0ABS8XLE1_9BURK</name>
<keyword evidence="3" id="KW-1185">Reference proteome</keyword>
<feature type="chain" id="PRO_5045799445" description="DUF4136 domain-containing protein" evidence="1">
    <location>
        <begin position="21"/>
        <end position="188"/>
    </location>
</feature>
<keyword evidence="1" id="KW-0732">Signal</keyword>
<evidence type="ECO:0000256" key="1">
    <source>
        <dbReference type="SAM" id="SignalP"/>
    </source>
</evidence>
<feature type="signal peptide" evidence="1">
    <location>
        <begin position="1"/>
        <end position="20"/>
    </location>
</feature>
<evidence type="ECO:0000313" key="3">
    <source>
        <dbReference type="Proteomes" id="UP001200741"/>
    </source>
</evidence>